<keyword evidence="2" id="KW-1185">Reference proteome</keyword>
<dbReference type="InParanoid" id="A0A545B0G8"/>
<dbReference type="RefSeq" id="WP_142702700.1">
    <property type="nucleotide sequence ID" value="NZ_VIRS01000001.1"/>
</dbReference>
<dbReference type="OrthoDB" id="3822205at2"/>
<proteinExistence type="predicted"/>
<protein>
    <submittedName>
        <fullName evidence="1">Uncharacterized protein</fullName>
    </submittedName>
</protein>
<dbReference type="AlphaFoldDB" id="A0A545B0G8"/>
<evidence type="ECO:0000313" key="2">
    <source>
        <dbReference type="Proteomes" id="UP000317982"/>
    </source>
</evidence>
<accession>A0A545B0G8</accession>
<dbReference type="EMBL" id="VIRS01000001">
    <property type="protein sequence ID" value="TQS47077.1"/>
    <property type="molecule type" value="Genomic_DNA"/>
</dbReference>
<reference evidence="1 2" key="1">
    <citation type="submission" date="2019-07" db="EMBL/GenBank/DDBJ databases">
        <title>Cryptosporangium phraense sp. nov., isolated from plant litter.</title>
        <authorList>
            <person name="Suriyachadkun C."/>
        </authorList>
    </citation>
    <scope>NUCLEOTIDE SEQUENCE [LARGE SCALE GENOMIC DNA]</scope>
    <source>
        <strain evidence="1 2">A-T 5661</strain>
    </source>
</reference>
<sequence length="157" mass="16529">MATVFKHFSPNFTGALEGEMGDVDVTAPGFGPATGIIDPTQPFTITVSWTVTGALVTPANLPAGTDWEVSAFAEQYGPGPEVLLAAETQDVTVFAVVPNGRKYSKVLTISPGTLPERDPVLKRSGIYKLAVTVVLPNPTQPDLVGVQEGPIIEAKRP</sequence>
<organism evidence="1 2">
    <name type="scientific">Cryptosporangium phraense</name>
    <dbReference type="NCBI Taxonomy" id="2593070"/>
    <lineage>
        <taxon>Bacteria</taxon>
        <taxon>Bacillati</taxon>
        <taxon>Actinomycetota</taxon>
        <taxon>Actinomycetes</taxon>
        <taxon>Cryptosporangiales</taxon>
        <taxon>Cryptosporangiaceae</taxon>
        <taxon>Cryptosporangium</taxon>
    </lineage>
</organism>
<evidence type="ECO:0000313" key="1">
    <source>
        <dbReference type="EMBL" id="TQS47077.1"/>
    </source>
</evidence>
<gene>
    <name evidence="1" type="ORF">FL583_02110</name>
</gene>
<dbReference type="Proteomes" id="UP000317982">
    <property type="component" value="Unassembled WGS sequence"/>
</dbReference>
<comment type="caution">
    <text evidence="1">The sequence shown here is derived from an EMBL/GenBank/DDBJ whole genome shotgun (WGS) entry which is preliminary data.</text>
</comment>
<name>A0A545B0G8_9ACTN</name>